<evidence type="ECO:0000313" key="2">
    <source>
        <dbReference type="EMBL" id="SFF74701.1"/>
    </source>
</evidence>
<evidence type="ECO:0000313" key="3">
    <source>
        <dbReference type="Proteomes" id="UP000199323"/>
    </source>
</evidence>
<dbReference type="OrthoDB" id="2991048at2"/>
<dbReference type="AlphaFoldDB" id="A0A1I2LBY4"/>
<dbReference type="InterPro" id="IPR020290">
    <property type="entry name" value="Gp88"/>
</dbReference>
<dbReference type="STRING" id="380248.SAMN05216251_12720"/>
<accession>A0A1I2LBY4</accession>
<dbReference type="Proteomes" id="UP000199323">
    <property type="component" value="Unassembled WGS sequence"/>
</dbReference>
<dbReference type="Pfam" id="PF17338">
    <property type="entry name" value="GP88"/>
    <property type="match status" value="1"/>
</dbReference>
<keyword evidence="3" id="KW-1185">Reference proteome</keyword>
<evidence type="ECO:0000259" key="1">
    <source>
        <dbReference type="Pfam" id="PF17338"/>
    </source>
</evidence>
<feature type="domain" description="Gene product 88" evidence="1">
    <location>
        <begin position="5"/>
        <end position="229"/>
    </location>
</feature>
<gene>
    <name evidence="2" type="ORF">SAMN05216251_12720</name>
</gene>
<sequence>MPKKWLLRQNNKDLSRDRIWVWSLPAWVVSIPGRGNINVCPSAGVCARLCYARTGTYRFSNVRAAHLRNLELTFDLPLFEQCMRAELQHPRYHNGHVRLHDAGDFYSREYALAWLRIARSAPQVHLYAYTKEVALFKDLPPGSLPPNLDIVFSFGGRDDHRIEPGDRAADVFHNRQAIDAAGYFDQAASDLLAVTGPPRVGMAANNIPHLLKQQGPHSFRQLQAEQDRQHAARLVRARQRARRSADSA</sequence>
<organism evidence="2 3">
    <name type="scientific">Actinacidiphila alni</name>
    <dbReference type="NCBI Taxonomy" id="380248"/>
    <lineage>
        <taxon>Bacteria</taxon>
        <taxon>Bacillati</taxon>
        <taxon>Actinomycetota</taxon>
        <taxon>Actinomycetes</taxon>
        <taxon>Kitasatosporales</taxon>
        <taxon>Streptomycetaceae</taxon>
        <taxon>Actinacidiphila</taxon>
    </lineage>
</organism>
<reference evidence="2 3" key="1">
    <citation type="submission" date="2016-10" db="EMBL/GenBank/DDBJ databases">
        <authorList>
            <person name="de Groot N.N."/>
        </authorList>
    </citation>
    <scope>NUCLEOTIDE SEQUENCE [LARGE SCALE GENOMIC DNA]</scope>
    <source>
        <strain evidence="2 3">CGMCC 4.3510</strain>
    </source>
</reference>
<proteinExistence type="predicted"/>
<protein>
    <recommendedName>
        <fullName evidence="1">Gene product 88 domain-containing protein</fullName>
    </recommendedName>
</protein>
<dbReference type="RefSeq" id="WP_093717198.1">
    <property type="nucleotide sequence ID" value="NZ_FONG01000027.1"/>
</dbReference>
<name>A0A1I2LBY4_9ACTN</name>
<dbReference type="EMBL" id="FONG01000027">
    <property type="protein sequence ID" value="SFF74701.1"/>
    <property type="molecule type" value="Genomic_DNA"/>
</dbReference>